<keyword evidence="2" id="KW-1185">Reference proteome</keyword>
<dbReference type="PANTHER" id="PTHR38433:SF1">
    <property type="entry name" value="DUF1641 DOMAIN-CONTAINING PROTEIN"/>
    <property type="match status" value="1"/>
</dbReference>
<evidence type="ECO:0000313" key="2">
    <source>
        <dbReference type="Proteomes" id="UP001058330"/>
    </source>
</evidence>
<dbReference type="PANTHER" id="PTHR38433">
    <property type="match status" value="1"/>
</dbReference>
<protein>
    <submittedName>
        <fullName evidence="1">DUF1641 domain-containing protein</fullName>
    </submittedName>
</protein>
<name>A0ABY5RD28_HALLR</name>
<proteinExistence type="predicted"/>
<dbReference type="Pfam" id="PF07849">
    <property type="entry name" value="DUF1641"/>
    <property type="match status" value="1"/>
</dbReference>
<reference evidence="1" key="1">
    <citation type="submission" date="2021-07" db="EMBL/GenBank/DDBJ databases">
        <title>Studies on halocins as antimicrobial molecules from haloarchaea.</title>
        <authorList>
            <person name="Kumar S."/>
            <person name="Khare S.K."/>
        </authorList>
    </citation>
    <scope>NUCLEOTIDE SEQUENCE</scope>
    <source>
        <strain evidence="1">NCIM 5678</strain>
    </source>
</reference>
<dbReference type="Proteomes" id="UP001058330">
    <property type="component" value="Chromosome"/>
</dbReference>
<evidence type="ECO:0000313" key="1">
    <source>
        <dbReference type="EMBL" id="UVE49055.1"/>
    </source>
</evidence>
<organism evidence="1 2">
    <name type="scientific">Haloferax larsenii</name>
    <dbReference type="NCBI Taxonomy" id="302484"/>
    <lineage>
        <taxon>Archaea</taxon>
        <taxon>Methanobacteriati</taxon>
        <taxon>Methanobacteriota</taxon>
        <taxon>Stenosarchaea group</taxon>
        <taxon>Halobacteria</taxon>
        <taxon>Halobacteriales</taxon>
        <taxon>Haloferacaceae</taxon>
        <taxon>Haloferax</taxon>
    </lineage>
</organism>
<dbReference type="GeneID" id="74529014"/>
<accession>A0ABY5RD28</accession>
<dbReference type="InterPro" id="IPR012440">
    <property type="entry name" value="DUF1641"/>
</dbReference>
<sequence length="219" mass="23006">MSDSSTTTSGQSQERAPREALEAAIAEHPEEVVAFVERVGLVNELLDTTQLATAAMDDEMVTRLAGTSSLLLESADGLATRETASLASSVGENAEDLESALQTLVRLEQTGTLDELAQIADAVTLLTAALDDEMVATLAKTGSSLGEVADTASDPDTVRAVQTMLRGMGDAGREPPKQIGTLGMVRSLRDPDVQRGMHFLLALARGIGSDLDDHDEARA</sequence>
<dbReference type="EMBL" id="CP078063">
    <property type="protein sequence ID" value="UVE49055.1"/>
    <property type="molecule type" value="Genomic_DNA"/>
</dbReference>
<gene>
    <name evidence="1" type="ORF">KU306_08900</name>
</gene>
<dbReference type="RefSeq" id="WP_258301745.1">
    <property type="nucleotide sequence ID" value="NZ_CP078063.1"/>
</dbReference>